<evidence type="ECO:0000313" key="4">
    <source>
        <dbReference type="Ensembl" id="ENSGMOP00000002123.2"/>
    </source>
</evidence>
<dbReference type="GeneTree" id="ENSGT00390000001627"/>
<dbReference type="GO" id="GO:0032981">
    <property type="term" value="P:mitochondrial respiratory chain complex I assembly"/>
    <property type="evidence" value="ECO:0007669"/>
    <property type="project" value="InterPro"/>
</dbReference>
<evidence type="ECO:0000313" key="5">
    <source>
        <dbReference type="Proteomes" id="UP000694546"/>
    </source>
</evidence>
<dbReference type="OMA" id="ILNYVNY"/>
<comment type="subunit">
    <text evidence="2">Binds calmodulin. Interacts with NDUFAF3.</text>
</comment>
<sequence>MSNMGARVSRMFRNFNLENRVIREISKEKPLVAPRHKTPVLPPVTAGVSEVIHGKNEPLVSLLKTVWVQSEDPLPAEDLHRRRPLKFSLPGPGHGLADITDVPKGRLSLVEALRALNSHKTQPATWTAERVALEYCLAPADTTALLQFFIPFNVKILPPQRDGQKQIKGS</sequence>
<gene>
    <name evidence="4" type="primary">NDUFAF4</name>
</gene>
<protein>
    <recommendedName>
        <fullName evidence="3">NADH dehydrogenase [ubiquinone] 1 alpha subcomplex assembly factor 4</fullName>
    </recommendedName>
</protein>
<organism evidence="4 5">
    <name type="scientific">Gadus morhua</name>
    <name type="common">Atlantic cod</name>
    <dbReference type="NCBI Taxonomy" id="8049"/>
    <lineage>
        <taxon>Eukaryota</taxon>
        <taxon>Metazoa</taxon>
        <taxon>Chordata</taxon>
        <taxon>Craniata</taxon>
        <taxon>Vertebrata</taxon>
        <taxon>Euteleostomi</taxon>
        <taxon>Actinopterygii</taxon>
        <taxon>Neopterygii</taxon>
        <taxon>Teleostei</taxon>
        <taxon>Neoteleostei</taxon>
        <taxon>Acanthomorphata</taxon>
        <taxon>Zeiogadaria</taxon>
        <taxon>Gadariae</taxon>
        <taxon>Gadiformes</taxon>
        <taxon>Gadoidei</taxon>
        <taxon>Gadidae</taxon>
        <taxon>Gadus</taxon>
    </lineage>
</organism>
<comment type="similarity">
    <text evidence="1">Belongs to the NDUFAF4 family.</text>
</comment>
<keyword evidence="5" id="KW-1185">Reference proteome</keyword>
<evidence type="ECO:0000256" key="3">
    <source>
        <dbReference type="ARBA" id="ARBA00021777"/>
    </source>
</evidence>
<dbReference type="PANTHER" id="PTHR13338">
    <property type="entry name" value="UPF0240 PROTEIN"/>
    <property type="match status" value="1"/>
</dbReference>
<reference evidence="4" key="1">
    <citation type="submission" date="2025-08" db="UniProtKB">
        <authorList>
            <consortium name="Ensembl"/>
        </authorList>
    </citation>
    <scope>IDENTIFICATION</scope>
</reference>
<dbReference type="InterPro" id="IPR009622">
    <property type="entry name" value="NDUFAF4"/>
</dbReference>
<dbReference type="PANTHER" id="PTHR13338:SF4">
    <property type="entry name" value="NADH DEHYDROGENASE [UBIQUINONE] 1 ALPHA SUBCOMPLEX ASSEMBLY FACTOR 4"/>
    <property type="match status" value="1"/>
</dbReference>
<reference evidence="4" key="2">
    <citation type="submission" date="2025-09" db="UniProtKB">
        <authorList>
            <consortium name="Ensembl"/>
        </authorList>
    </citation>
    <scope>IDENTIFICATION</scope>
</reference>
<name>A0A8C5F409_GADMO</name>
<dbReference type="GO" id="GO:0005739">
    <property type="term" value="C:mitochondrion"/>
    <property type="evidence" value="ECO:0007669"/>
    <property type="project" value="TreeGrafter"/>
</dbReference>
<proteinExistence type="inferred from homology"/>
<dbReference type="Pfam" id="PF06784">
    <property type="entry name" value="UPF0240"/>
    <property type="match status" value="1"/>
</dbReference>
<evidence type="ECO:0000256" key="2">
    <source>
        <dbReference type="ARBA" id="ARBA00011265"/>
    </source>
</evidence>
<dbReference type="Proteomes" id="UP000694546">
    <property type="component" value="Chromosome 21"/>
</dbReference>
<dbReference type="Ensembl" id="ENSGMOT00000002190.2">
    <property type="protein sequence ID" value="ENSGMOP00000002123.2"/>
    <property type="gene ID" value="ENSGMOG00000001994.2"/>
</dbReference>
<dbReference type="AlphaFoldDB" id="A0A8C5F409"/>
<accession>A0A8C5F409</accession>
<evidence type="ECO:0000256" key="1">
    <source>
        <dbReference type="ARBA" id="ARBA00010698"/>
    </source>
</evidence>